<feature type="region of interest" description="Disordered" evidence="1">
    <location>
        <begin position="946"/>
        <end position="1041"/>
    </location>
</feature>
<feature type="compositionally biased region" description="Basic and acidic residues" evidence="1">
    <location>
        <begin position="490"/>
        <end position="508"/>
    </location>
</feature>
<feature type="compositionally biased region" description="Low complexity" evidence="1">
    <location>
        <begin position="946"/>
        <end position="969"/>
    </location>
</feature>
<feature type="compositionally biased region" description="Polar residues" evidence="1">
    <location>
        <begin position="858"/>
        <end position="870"/>
    </location>
</feature>
<evidence type="ECO:0000313" key="3">
    <source>
        <dbReference type="Proteomes" id="UP000193648"/>
    </source>
</evidence>
<dbReference type="AlphaFoldDB" id="A0A1Y2GYL9"/>
<dbReference type="RefSeq" id="XP_021884651.1">
    <property type="nucleotide sequence ID" value="XM_022026346.1"/>
</dbReference>
<comment type="caution">
    <text evidence="2">The sequence shown here is derived from an EMBL/GenBank/DDBJ whole genome shotgun (WGS) entry which is preliminary data.</text>
</comment>
<feature type="compositionally biased region" description="Low complexity" evidence="1">
    <location>
        <begin position="470"/>
        <end position="484"/>
    </location>
</feature>
<feature type="region of interest" description="Disordered" evidence="1">
    <location>
        <begin position="670"/>
        <end position="818"/>
    </location>
</feature>
<evidence type="ECO:0000313" key="2">
    <source>
        <dbReference type="EMBL" id="ORZ26904.1"/>
    </source>
</evidence>
<feature type="compositionally biased region" description="Acidic residues" evidence="1">
    <location>
        <begin position="741"/>
        <end position="751"/>
    </location>
</feature>
<dbReference type="GeneID" id="33568189"/>
<feature type="region of interest" description="Disordered" evidence="1">
    <location>
        <begin position="590"/>
        <end position="631"/>
    </location>
</feature>
<feature type="compositionally biased region" description="Basic and acidic residues" evidence="1">
    <location>
        <begin position="725"/>
        <end position="740"/>
    </location>
</feature>
<accession>A0A1Y2GYL9</accession>
<feature type="compositionally biased region" description="Basic and acidic residues" evidence="1">
    <location>
        <begin position="973"/>
        <end position="997"/>
    </location>
</feature>
<feature type="region of interest" description="Disordered" evidence="1">
    <location>
        <begin position="831"/>
        <end position="883"/>
    </location>
</feature>
<dbReference type="InParanoid" id="A0A1Y2GYL9"/>
<feature type="region of interest" description="Disordered" evidence="1">
    <location>
        <begin position="1"/>
        <end position="27"/>
    </location>
</feature>
<protein>
    <submittedName>
        <fullName evidence="2">Uncharacterized protein</fullName>
    </submittedName>
</protein>
<feature type="compositionally biased region" description="Basic and acidic residues" evidence="1">
    <location>
        <begin position="795"/>
        <end position="812"/>
    </location>
</feature>
<feature type="compositionally biased region" description="Basic and acidic residues" evidence="1">
    <location>
        <begin position="1022"/>
        <end position="1041"/>
    </location>
</feature>
<feature type="compositionally biased region" description="Basic residues" evidence="1">
    <location>
        <begin position="772"/>
        <end position="782"/>
    </location>
</feature>
<keyword evidence="3" id="KW-1185">Reference proteome</keyword>
<feature type="compositionally biased region" description="Basic and acidic residues" evidence="1">
    <location>
        <begin position="755"/>
        <end position="764"/>
    </location>
</feature>
<feature type="compositionally biased region" description="Low complexity" evidence="1">
    <location>
        <begin position="16"/>
        <end position="27"/>
    </location>
</feature>
<name>A0A1Y2GYL9_9FUNG</name>
<dbReference type="EMBL" id="MCFF01000005">
    <property type="protein sequence ID" value="ORZ26904.1"/>
    <property type="molecule type" value="Genomic_DNA"/>
</dbReference>
<proteinExistence type="predicted"/>
<feature type="compositionally biased region" description="Low complexity" evidence="1">
    <location>
        <begin position="784"/>
        <end position="794"/>
    </location>
</feature>
<feature type="compositionally biased region" description="Basic and acidic residues" evidence="1">
    <location>
        <begin position="594"/>
        <end position="624"/>
    </location>
</feature>
<gene>
    <name evidence="2" type="ORF">BCR41DRAFT_367905</name>
</gene>
<reference evidence="2 3" key="1">
    <citation type="submission" date="2016-07" db="EMBL/GenBank/DDBJ databases">
        <title>Pervasive Adenine N6-methylation of Active Genes in Fungi.</title>
        <authorList>
            <consortium name="DOE Joint Genome Institute"/>
            <person name="Mondo S.J."/>
            <person name="Dannebaum R.O."/>
            <person name="Kuo R.C."/>
            <person name="Labutti K."/>
            <person name="Haridas S."/>
            <person name="Kuo A."/>
            <person name="Salamov A."/>
            <person name="Ahrendt S.R."/>
            <person name="Lipzen A."/>
            <person name="Sullivan W."/>
            <person name="Andreopoulos W.B."/>
            <person name="Clum A."/>
            <person name="Lindquist E."/>
            <person name="Daum C."/>
            <person name="Ramamoorthy G.K."/>
            <person name="Gryganskyi A."/>
            <person name="Culley D."/>
            <person name="Magnuson J.K."/>
            <person name="James T.Y."/>
            <person name="O'Malley M.A."/>
            <person name="Stajich J.E."/>
            <person name="Spatafora J.W."/>
            <person name="Visel A."/>
            <person name="Grigoriev I.V."/>
        </authorList>
    </citation>
    <scope>NUCLEOTIDE SEQUENCE [LARGE SCALE GENOMIC DNA]</scope>
    <source>
        <strain evidence="2 3">NRRL 3116</strain>
    </source>
</reference>
<dbReference type="Proteomes" id="UP000193648">
    <property type="component" value="Unassembled WGS sequence"/>
</dbReference>
<feature type="compositionally biased region" description="Basic and acidic residues" evidence="1">
    <location>
        <begin position="676"/>
        <end position="685"/>
    </location>
</feature>
<feature type="region of interest" description="Disordered" evidence="1">
    <location>
        <begin position="469"/>
        <end position="524"/>
    </location>
</feature>
<dbReference type="OrthoDB" id="10041630at2759"/>
<organism evidence="2 3">
    <name type="scientific">Lobosporangium transversale</name>
    <dbReference type="NCBI Taxonomy" id="64571"/>
    <lineage>
        <taxon>Eukaryota</taxon>
        <taxon>Fungi</taxon>
        <taxon>Fungi incertae sedis</taxon>
        <taxon>Mucoromycota</taxon>
        <taxon>Mortierellomycotina</taxon>
        <taxon>Mortierellomycetes</taxon>
        <taxon>Mortierellales</taxon>
        <taxon>Mortierellaceae</taxon>
        <taxon>Lobosporangium</taxon>
    </lineage>
</organism>
<evidence type="ECO:0000256" key="1">
    <source>
        <dbReference type="SAM" id="MobiDB-lite"/>
    </source>
</evidence>
<sequence>MVPTISASPATPPPSTLTSSSTTPSLSRWSSLSSRAIRSADNDDPLRDLLSRFASGLEQFYDSLLQLHLHASNVLHSKTRSSIFSLAIRCLVFQTIVNLIASRLRQNICTAYNQLFFPTVLLFRYLYPKPWDALFMDTVRALKCEMRADLVARPEPRYFVELRSYIRRTFKVYAITAVVHWLLNRDGAFKWPSQGLALLAGQQYLQHQGAKHSMAKIFFVAAFIGPNWTIWLIQIWIQQQLFLYELLQPYLVRVQFKEWEERAWWKEHEMELQGFAFGVWALCSIPYIGVATLPLMFPAVAFLLSRSCGLMENSGHGLSGDIIEKRNPGIKAVALGKSKAVQGDWDSVSVKTYVKSSQSQQQQQQEAYSSKPLQHARMLDKNGHQSASFYALDQGSSGVVSEDQIWDDKQLVQARRKELYRQQQRHMAQRQHQHEIYQQMANQHQQAANVNMSPTPVSLPALIPRLPQVTATTTSSSASGAASSEGQPEEVIRERDLTEYNFSDRKNDGSAPSAPPAPIFTPPLVSRDMPTWSKHMNIHPSDHNPYHTESTMGDYARMGPPLTGSSVLQSPESNWQSDIIRSQNAIAHGNANRRQGEFNRQHSEAIRRRGKDSRQRDETDRDRAAPNQPIAQNVRVSIGEDRRQLNVNMKAVKKNINQAIRPLVPSTTVPELLGNRARDDSGKQEDENDSFGENGLVSDKSLDNIVEDSHFEDEDSEYLYDSLSGDERSKPRDHWERDQYDDGDDDDEDDGNPYYDHHLARPTERIPLQYFKGRRDRRRHSHAQSETSSSAAEEPTSRRRMDRRALSDENTKIHKALPYLPATHRAPLTQTQGFSSLEYIPPVPPKDIPSMTRREQSKSQPQLGLQSQLKHPQQLSPRRPLPRHRRQQYELHPLERQIVQAPSQRGGLAAKIAQSMQKLEENVEKDLSSALRKYNWTKTAHVVALPSSKSSSNLSASALASTPSSRSTTDLSLESRKKDIEERGHEGIGEIEGKEGGGGEGAIAGDDSAEKEKKYIPPKTALYDDKDGIDTRIVHKPESNK</sequence>